<accession>A0ACB6ZS31</accession>
<proteinExistence type="predicted"/>
<reference evidence="1" key="1">
    <citation type="submission" date="2019-10" db="EMBL/GenBank/DDBJ databases">
        <authorList>
            <consortium name="DOE Joint Genome Institute"/>
            <person name="Kuo A."/>
            <person name="Miyauchi S."/>
            <person name="Kiss E."/>
            <person name="Drula E."/>
            <person name="Kohler A."/>
            <person name="Sanchez-Garcia M."/>
            <person name="Andreopoulos B."/>
            <person name="Barry K.W."/>
            <person name="Bonito G."/>
            <person name="Buee M."/>
            <person name="Carver A."/>
            <person name="Chen C."/>
            <person name="Cichocki N."/>
            <person name="Clum A."/>
            <person name="Culley D."/>
            <person name="Crous P.W."/>
            <person name="Fauchery L."/>
            <person name="Girlanda M."/>
            <person name="Hayes R."/>
            <person name="Keri Z."/>
            <person name="Labutti K."/>
            <person name="Lipzen A."/>
            <person name="Lombard V."/>
            <person name="Magnuson J."/>
            <person name="Maillard F."/>
            <person name="Morin E."/>
            <person name="Murat C."/>
            <person name="Nolan M."/>
            <person name="Ohm R."/>
            <person name="Pangilinan J."/>
            <person name="Pereira M."/>
            <person name="Perotto S."/>
            <person name="Peter M."/>
            <person name="Riley R."/>
            <person name="Sitrit Y."/>
            <person name="Stielow B."/>
            <person name="Szollosi G."/>
            <person name="Zifcakova L."/>
            <person name="Stursova M."/>
            <person name="Spatafora J.W."/>
            <person name="Tedersoo L."/>
            <person name="Vaario L.-M."/>
            <person name="Yamada A."/>
            <person name="Yan M."/>
            <person name="Wang P."/>
            <person name="Xu J."/>
            <person name="Bruns T."/>
            <person name="Baldrian P."/>
            <person name="Vilgalys R."/>
            <person name="Henrissat B."/>
            <person name="Grigoriev I.V."/>
            <person name="Hibbett D."/>
            <person name="Nagy L.G."/>
            <person name="Martin F.M."/>
        </authorList>
    </citation>
    <scope>NUCLEOTIDE SEQUENCE</scope>
    <source>
        <strain evidence="1">P2</strain>
    </source>
</reference>
<protein>
    <submittedName>
        <fullName evidence="1">Uncharacterized protein</fullName>
    </submittedName>
</protein>
<evidence type="ECO:0000313" key="1">
    <source>
        <dbReference type="EMBL" id="KAF9652427.1"/>
    </source>
</evidence>
<dbReference type="Proteomes" id="UP000886501">
    <property type="component" value="Unassembled WGS sequence"/>
</dbReference>
<comment type="caution">
    <text evidence="1">The sequence shown here is derived from an EMBL/GenBank/DDBJ whole genome shotgun (WGS) entry which is preliminary data.</text>
</comment>
<keyword evidence="2" id="KW-1185">Reference proteome</keyword>
<sequence length="72" mass="7360">MFTDDIVAKVYMPGHELVGEVIGLGSGFLSVGGEKVASTSRPVSHSTLKVGDNVVSPFTVSCGPTNGDLVPV</sequence>
<organism evidence="1 2">
    <name type="scientific">Thelephora ganbajun</name>
    <name type="common">Ganba fungus</name>
    <dbReference type="NCBI Taxonomy" id="370292"/>
    <lineage>
        <taxon>Eukaryota</taxon>
        <taxon>Fungi</taxon>
        <taxon>Dikarya</taxon>
        <taxon>Basidiomycota</taxon>
        <taxon>Agaricomycotina</taxon>
        <taxon>Agaricomycetes</taxon>
        <taxon>Thelephorales</taxon>
        <taxon>Thelephoraceae</taxon>
        <taxon>Thelephora</taxon>
    </lineage>
</organism>
<dbReference type="EMBL" id="MU117969">
    <property type="protein sequence ID" value="KAF9652427.1"/>
    <property type="molecule type" value="Genomic_DNA"/>
</dbReference>
<gene>
    <name evidence="1" type="ORF">BDM02DRAFT_3109461</name>
</gene>
<reference evidence="1" key="2">
    <citation type="journal article" date="2020" name="Nat. Commun.">
        <title>Large-scale genome sequencing of mycorrhizal fungi provides insights into the early evolution of symbiotic traits.</title>
        <authorList>
            <person name="Miyauchi S."/>
            <person name="Kiss E."/>
            <person name="Kuo A."/>
            <person name="Drula E."/>
            <person name="Kohler A."/>
            <person name="Sanchez-Garcia M."/>
            <person name="Morin E."/>
            <person name="Andreopoulos B."/>
            <person name="Barry K.W."/>
            <person name="Bonito G."/>
            <person name="Buee M."/>
            <person name="Carver A."/>
            <person name="Chen C."/>
            <person name="Cichocki N."/>
            <person name="Clum A."/>
            <person name="Culley D."/>
            <person name="Crous P.W."/>
            <person name="Fauchery L."/>
            <person name="Girlanda M."/>
            <person name="Hayes R.D."/>
            <person name="Keri Z."/>
            <person name="LaButti K."/>
            <person name="Lipzen A."/>
            <person name="Lombard V."/>
            <person name="Magnuson J."/>
            <person name="Maillard F."/>
            <person name="Murat C."/>
            <person name="Nolan M."/>
            <person name="Ohm R.A."/>
            <person name="Pangilinan J."/>
            <person name="Pereira M.F."/>
            <person name="Perotto S."/>
            <person name="Peter M."/>
            <person name="Pfister S."/>
            <person name="Riley R."/>
            <person name="Sitrit Y."/>
            <person name="Stielow J.B."/>
            <person name="Szollosi G."/>
            <person name="Zifcakova L."/>
            <person name="Stursova M."/>
            <person name="Spatafora J.W."/>
            <person name="Tedersoo L."/>
            <person name="Vaario L.M."/>
            <person name="Yamada A."/>
            <person name="Yan M."/>
            <person name="Wang P."/>
            <person name="Xu J."/>
            <person name="Bruns T."/>
            <person name="Baldrian P."/>
            <person name="Vilgalys R."/>
            <person name="Dunand C."/>
            <person name="Henrissat B."/>
            <person name="Grigoriev I.V."/>
            <person name="Hibbett D."/>
            <person name="Nagy L.G."/>
            <person name="Martin F.M."/>
        </authorList>
    </citation>
    <scope>NUCLEOTIDE SEQUENCE</scope>
    <source>
        <strain evidence="1">P2</strain>
    </source>
</reference>
<evidence type="ECO:0000313" key="2">
    <source>
        <dbReference type="Proteomes" id="UP000886501"/>
    </source>
</evidence>
<name>A0ACB6ZS31_THEGA</name>